<dbReference type="InterPro" id="IPR045186">
    <property type="entry name" value="Indole-3-glycerol_P_synth"/>
</dbReference>
<dbReference type="SUPFAM" id="SSF51366">
    <property type="entry name" value="Ribulose-phoshate binding barrel"/>
    <property type="match status" value="1"/>
</dbReference>
<dbReference type="InterPro" id="IPR001468">
    <property type="entry name" value="Indole-3-GlycerolPSynthase_CS"/>
</dbReference>
<keyword evidence="5 9" id="KW-0210">Decarboxylase</keyword>
<dbReference type="AlphaFoldDB" id="A0A1S2LT03"/>
<evidence type="ECO:0000313" key="11">
    <source>
        <dbReference type="EMBL" id="OIJ14807.1"/>
    </source>
</evidence>
<dbReference type="OrthoDB" id="9804217at2"/>
<evidence type="ECO:0000256" key="6">
    <source>
        <dbReference type="ARBA" id="ARBA00022822"/>
    </source>
</evidence>
<dbReference type="GO" id="GO:0004425">
    <property type="term" value="F:indole-3-glycerol-phosphate synthase activity"/>
    <property type="evidence" value="ECO:0007669"/>
    <property type="project" value="UniProtKB-UniRule"/>
</dbReference>
<dbReference type="NCBIfam" id="NF001377">
    <property type="entry name" value="PRK00278.2-4"/>
    <property type="match status" value="1"/>
</dbReference>
<dbReference type="HAMAP" id="MF_00134_B">
    <property type="entry name" value="IGPS_B"/>
    <property type="match status" value="1"/>
</dbReference>
<proteinExistence type="inferred from homology"/>
<keyword evidence="6 9" id="KW-0822">Tryptophan biosynthesis</keyword>
<dbReference type="EC" id="4.1.1.48" evidence="9"/>
<comment type="pathway">
    <text evidence="2 9">Amino-acid biosynthesis; L-tryptophan biosynthesis; L-tryptophan from chorismate: step 4/5.</text>
</comment>
<keyword evidence="7 9" id="KW-0057">Aromatic amino acid biosynthesis</keyword>
<name>A0A1S2LT03_9BACI</name>
<dbReference type="InterPro" id="IPR011060">
    <property type="entry name" value="RibuloseP-bd_barrel"/>
</dbReference>
<keyword evidence="12" id="KW-1185">Reference proteome</keyword>
<dbReference type="Proteomes" id="UP000179524">
    <property type="component" value="Unassembled WGS sequence"/>
</dbReference>
<feature type="domain" description="Indole-3-glycerol phosphate synthase" evidence="10">
    <location>
        <begin position="3"/>
        <end position="245"/>
    </location>
</feature>
<dbReference type="InterPro" id="IPR013785">
    <property type="entry name" value="Aldolase_TIM"/>
</dbReference>
<evidence type="ECO:0000256" key="4">
    <source>
        <dbReference type="ARBA" id="ARBA00022605"/>
    </source>
</evidence>
<dbReference type="PANTHER" id="PTHR22854">
    <property type="entry name" value="TRYPTOPHAN BIOSYNTHESIS PROTEIN"/>
    <property type="match status" value="1"/>
</dbReference>
<evidence type="ECO:0000256" key="2">
    <source>
        <dbReference type="ARBA" id="ARBA00004696"/>
    </source>
</evidence>
<comment type="caution">
    <text evidence="11">The sequence shown here is derived from an EMBL/GenBank/DDBJ whole genome shotgun (WGS) entry which is preliminary data.</text>
</comment>
<evidence type="ECO:0000256" key="1">
    <source>
        <dbReference type="ARBA" id="ARBA00001633"/>
    </source>
</evidence>
<sequence>MLEQIVEVKKQEVAKLTLSEPEEVTRYSLFDALSQPNRGLGLIAEVKKASPSKGIIKKDFNPISIAKEYEQGKADALSVLTDEQFFQGHLTYLSQIKKEVSLPVLRKDFIISSSQIEQSLRIGADAILLIATILEKNQLHEFYLEAYEKGLECLVEVHGMDDVEKVLTTFKPKILGINNRDLKTFNTDVNHTIEIVKQLPDDLLVVSESGIADTSHLKQLEGYASAILVGETLMRANSPIEGIKTLFGGK</sequence>
<reference evidence="11 12" key="1">
    <citation type="submission" date="2016-10" db="EMBL/GenBank/DDBJ databases">
        <title>Draft genome sequences of four alkaliphilic bacteria belonging to the Anaerobacillus genus.</title>
        <authorList>
            <person name="Bassil N.M."/>
            <person name="Lloyd J.R."/>
        </authorList>
    </citation>
    <scope>NUCLEOTIDE SEQUENCE [LARGE SCALE GENOMIC DNA]</scope>
    <source>
        <strain evidence="11 12">DSM 18345</strain>
    </source>
</reference>
<evidence type="ECO:0000259" key="10">
    <source>
        <dbReference type="Pfam" id="PF00218"/>
    </source>
</evidence>
<dbReference type="RefSeq" id="WP_071308975.1">
    <property type="nucleotide sequence ID" value="NZ_MLQR01000016.1"/>
</dbReference>
<organism evidence="11 12">
    <name type="scientific">Anaerobacillus alkalilacustris</name>
    <dbReference type="NCBI Taxonomy" id="393763"/>
    <lineage>
        <taxon>Bacteria</taxon>
        <taxon>Bacillati</taxon>
        <taxon>Bacillota</taxon>
        <taxon>Bacilli</taxon>
        <taxon>Bacillales</taxon>
        <taxon>Bacillaceae</taxon>
        <taxon>Anaerobacillus</taxon>
    </lineage>
</organism>
<keyword evidence="8 9" id="KW-0456">Lyase</keyword>
<dbReference type="GO" id="GO:0004640">
    <property type="term" value="F:phosphoribosylanthranilate isomerase activity"/>
    <property type="evidence" value="ECO:0007669"/>
    <property type="project" value="TreeGrafter"/>
</dbReference>
<accession>A0A1S2LT03</accession>
<dbReference type="FunFam" id="3.20.20.70:FF:000024">
    <property type="entry name" value="Indole-3-glycerol phosphate synthase"/>
    <property type="match status" value="1"/>
</dbReference>
<dbReference type="InterPro" id="IPR013798">
    <property type="entry name" value="Indole-3-glycerol_P_synth_dom"/>
</dbReference>
<protein>
    <recommendedName>
        <fullName evidence="9">Indole-3-glycerol phosphate synthase</fullName>
        <shortName evidence="9">IGPS</shortName>
        <ecNumber evidence="9">4.1.1.48</ecNumber>
    </recommendedName>
</protein>
<evidence type="ECO:0000256" key="5">
    <source>
        <dbReference type="ARBA" id="ARBA00022793"/>
    </source>
</evidence>
<dbReference type="Gene3D" id="3.20.20.70">
    <property type="entry name" value="Aldolase class I"/>
    <property type="match status" value="1"/>
</dbReference>
<dbReference type="GO" id="GO:0000162">
    <property type="term" value="P:L-tryptophan biosynthetic process"/>
    <property type="evidence" value="ECO:0007669"/>
    <property type="project" value="UniProtKB-UniRule"/>
</dbReference>
<dbReference type="CDD" id="cd00331">
    <property type="entry name" value="IGPS"/>
    <property type="match status" value="1"/>
</dbReference>
<evidence type="ECO:0000256" key="7">
    <source>
        <dbReference type="ARBA" id="ARBA00023141"/>
    </source>
</evidence>
<evidence type="ECO:0000256" key="3">
    <source>
        <dbReference type="ARBA" id="ARBA00008737"/>
    </source>
</evidence>
<evidence type="ECO:0000256" key="9">
    <source>
        <dbReference type="HAMAP-Rule" id="MF_00134"/>
    </source>
</evidence>
<dbReference type="EMBL" id="MLQR01000016">
    <property type="protein sequence ID" value="OIJ14807.1"/>
    <property type="molecule type" value="Genomic_DNA"/>
</dbReference>
<dbReference type="PROSITE" id="PS00614">
    <property type="entry name" value="IGPS"/>
    <property type="match status" value="1"/>
</dbReference>
<dbReference type="UniPathway" id="UPA00035">
    <property type="reaction ID" value="UER00043"/>
</dbReference>
<dbReference type="Pfam" id="PF00218">
    <property type="entry name" value="IGPS"/>
    <property type="match status" value="1"/>
</dbReference>
<dbReference type="PANTHER" id="PTHR22854:SF2">
    <property type="entry name" value="INDOLE-3-GLYCEROL-PHOSPHATE SYNTHASE"/>
    <property type="match status" value="1"/>
</dbReference>
<keyword evidence="4 9" id="KW-0028">Amino-acid biosynthesis</keyword>
<dbReference type="NCBIfam" id="NF001375">
    <property type="entry name" value="PRK00278.2-2"/>
    <property type="match status" value="1"/>
</dbReference>
<comment type="catalytic activity">
    <reaction evidence="1 9">
        <text>1-(2-carboxyphenylamino)-1-deoxy-D-ribulose 5-phosphate + H(+) = (1S,2R)-1-C-(indol-3-yl)glycerol 3-phosphate + CO2 + H2O</text>
        <dbReference type="Rhea" id="RHEA:23476"/>
        <dbReference type="ChEBI" id="CHEBI:15377"/>
        <dbReference type="ChEBI" id="CHEBI:15378"/>
        <dbReference type="ChEBI" id="CHEBI:16526"/>
        <dbReference type="ChEBI" id="CHEBI:58613"/>
        <dbReference type="ChEBI" id="CHEBI:58866"/>
        <dbReference type="EC" id="4.1.1.48"/>
    </reaction>
</comment>
<gene>
    <name evidence="9" type="primary">trpC</name>
    <name evidence="11" type="ORF">BKP37_07460</name>
</gene>
<comment type="similarity">
    <text evidence="3 9">Belongs to the TrpC family.</text>
</comment>
<evidence type="ECO:0000313" key="12">
    <source>
        <dbReference type="Proteomes" id="UP000179524"/>
    </source>
</evidence>
<evidence type="ECO:0000256" key="8">
    <source>
        <dbReference type="ARBA" id="ARBA00023239"/>
    </source>
</evidence>